<accession>C8PLU2</accession>
<feature type="region of interest" description="Disordered" evidence="1">
    <location>
        <begin position="107"/>
        <end position="132"/>
    </location>
</feature>
<evidence type="ECO:0000313" key="4">
    <source>
        <dbReference type="Proteomes" id="UP000004509"/>
    </source>
</evidence>
<dbReference type="STRING" id="596324.TREVI0001_1370"/>
<dbReference type="AlphaFoldDB" id="C8PLU2"/>
<feature type="domain" description="Bacterial repeat" evidence="2">
    <location>
        <begin position="25"/>
        <end position="90"/>
    </location>
</feature>
<dbReference type="Proteomes" id="UP000004509">
    <property type="component" value="Unassembled WGS sequence"/>
</dbReference>
<feature type="compositionally biased region" description="Basic residues" evidence="1">
    <location>
        <begin position="107"/>
        <end position="128"/>
    </location>
</feature>
<evidence type="ECO:0000256" key="1">
    <source>
        <dbReference type="SAM" id="MobiDB-lite"/>
    </source>
</evidence>
<dbReference type="OrthoDB" id="363182at2"/>
<evidence type="ECO:0000259" key="2">
    <source>
        <dbReference type="Pfam" id="PF18998"/>
    </source>
</evidence>
<gene>
    <name evidence="3" type="ORF">TREVI0001_1370</name>
</gene>
<dbReference type="InterPro" id="IPR044060">
    <property type="entry name" value="Bacterial_rp_domain"/>
</dbReference>
<sequence length="158" mass="17565">MSFEKLPPELFAVNFSIDGGNGTLKATVDGSEINSGNKVEHGKTVTFTATPDAGYTVKEWKADGSAVTGSTSNTYTCTVTKALTVKVSFLAGGASYTVKHYQGKNRRRLSCRTGRKRKSKRHGRSQRRIHGENLRGFYISAYPYQSKQHRTDRRHDKC</sequence>
<reference evidence="3 4" key="1">
    <citation type="submission" date="2009-07" db="EMBL/GenBank/DDBJ databases">
        <authorList>
            <person name="Madupu R."/>
            <person name="Sebastian Y."/>
            <person name="Durkin A.S."/>
            <person name="Torralba M."/>
            <person name="Methe B."/>
            <person name="Sutton G.G."/>
            <person name="Strausberg R.L."/>
            <person name="Nelson K.E."/>
        </authorList>
    </citation>
    <scope>NUCLEOTIDE SEQUENCE [LARGE SCALE GENOMIC DNA]</scope>
    <source>
        <strain evidence="3 4">ATCC 35580</strain>
    </source>
</reference>
<evidence type="ECO:0000313" key="3">
    <source>
        <dbReference type="EMBL" id="EEV21618.1"/>
    </source>
</evidence>
<organism evidence="3 4">
    <name type="scientific">Treponema vincentii ATCC 35580</name>
    <dbReference type="NCBI Taxonomy" id="596324"/>
    <lineage>
        <taxon>Bacteria</taxon>
        <taxon>Pseudomonadati</taxon>
        <taxon>Spirochaetota</taxon>
        <taxon>Spirochaetia</taxon>
        <taxon>Spirochaetales</taxon>
        <taxon>Treponemataceae</taxon>
        <taxon>Treponema</taxon>
    </lineage>
</organism>
<proteinExistence type="predicted"/>
<dbReference type="Pfam" id="PF18998">
    <property type="entry name" value="Flg_new_2"/>
    <property type="match status" value="1"/>
</dbReference>
<protein>
    <recommendedName>
        <fullName evidence="2">Bacterial repeat domain-containing protein</fullName>
    </recommendedName>
</protein>
<comment type="caution">
    <text evidence="3">The sequence shown here is derived from an EMBL/GenBank/DDBJ whole genome shotgun (WGS) entry which is preliminary data.</text>
</comment>
<dbReference type="EMBL" id="ACYH01000001">
    <property type="protein sequence ID" value="EEV21618.1"/>
    <property type="molecule type" value="Genomic_DNA"/>
</dbReference>
<name>C8PLU2_9SPIR</name>